<dbReference type="InterPro" id="IPR036390">
    <property type="entry name" value="WH_DNA-bd_sf"/>
</dbReference>
<keyword evidence="4" id="KW-0132">Cell division</keyword>
<keyword evidence="12" id="KW-0131">Cell cycle</keyword>
<dbReference type="PANTHER" id="PTHR22683:SF41">
    <property type="entry name" value="DNA TRANSLOCASE FTSK"/>
    <property type="match status" value="1"/>
</dbReference>
<dbReference type="SMART" id="SM00843">
    <property type="entry name" value="Ftsk_gamma"/>
    <property type="match status" value="1"/>
</dbReference>
<feature type="domain" description="FtsK" evidence="16">
    <location>
        <begin position="429"/>
        <end position="673"/>
    </location>
</feature>
<dbReference type="InterPro" id="IPR002543">
    <property type="entry name" value="FtsK_dom"/>
</dbReference>
<dbReference type="Gene3D" id="3.40.50.300">
    <property type="entry name" value="P-loop containing nucleotide triphosphate hydrolases"/>
    <property type="match status" value="1"/>
</dbReference>
<dbReference type="PROSITE" id="PS50901">
    <property type="entry name" value="FTSK"/>
    <property type="match status" value="1"/>
</dbReference>
<feature type="region of interest" description="Disordered" evidence="14">
    <location>
        <begin position="537"/>
        <end position="561"/>
    </location>
</feature>
<dbReference type="EMBL" id="JAPDDT010000008">
    <property type="protein sequence ID" value="MCW1924400.1"/>
    <property type="molecule type" value="Genomic_DNA"/>
</dbReference>
<evidence type="ECO:0000256" key="14">
    <source>
        <dbReference type="SAM" id="MobiDB-lite"/>
    </source>
</evidence>
<dbReference type="InterPro" id="IPR018541">
    <property type="entry name" value="Ftsk_gamma"/>
</dbReference>
<feature type="compositionally biased region" description="Basic and acidic residues" evidence="14">
    <location>
        <begin position="201"/>
        <end position="225"/>
    </location>
</feature>
<dbReference type="Proteomes" id="UP001320876">
    <property type="component" value="Unassembled WGS sequence"/>
</dbReference>
<keyword evidence="11 15" id="KW-0472">Membrane</keyword>
<feature type="transmembrane region" description="Helical" evidence="15">
    <location>
        <begin position="102"/>
        <end position="120"/>
    </location>
</feature>
<feature type="transmembrane region" description="Helical" evidence="15">
    <location>
        <begin position="57"/>
        <end position="90"/>
    </location>
</feature>
<keyword evidence="8 13" id="KW-0067">ATP-binding</keyword>
<evidence type="ECO:0000313" key="18">
    <source>
        <dbReference type="Proteomes" id="UP001320876"/>
    </source>
</evidence>
<feature type="transmembrane region" description="Helical" evidence="15">
    <location>
        <begin position="12"/>
        <end position="31"/>
    </location>
</feature>
<evidence type="ECO:0000256" key="1">
    <source>
        <dbReference type="ARBA" id="ARBA00004651"/>
    </source>
</evidence>
<dbReference type="InterPro" id="IPR027417">
    <property type="entry name" value="P-loop_NTPase"/>
</dbReference>
<keyword evidence="7" id="KW-0159">Chromosome partition</keyword>
<comment type="caution">
    <text evidence="17">The sequence shown here is derived from an EMBL/GenBank/DDBJ whole genome shotgun (WGS) entry which is preliminary data.</text>
</comment>
<gene>
    <name evidence="17" type="ORF">OKA05_17670</name>
</gene>
<keyword evidence="9 15" id="KW-1133">Transmembrane helix</keyword>
<keyword evidence="10" id="KW-0238">DNA-binding</keyword>
<dbReference type="Pfam" id="PF17854">
    <property type="entry name" value="FtsK_alpha"/>
    <property type="match status" value="1"/>
</dbReference>
<evidence type="ECO:0000259" key="16">
    <source>
        <dbReference type="PROSITE" id="PS50901"/>
    </source>
</evidence>
<dbReference type="InterPro" id="IPR036388">
    <property type="entry name" value="WH-like_DNA-bd_sf"/>
</dbReference>
<evidence type="ECO:0000256" key="2">
    <source>
        <dbReference type="ARBA" id="ARBA00006474"/>
    </source>
</evidence>
<dbReference type="Pfam" id="PF13491">
    <property type="entry name" value="FtsK_4TM"/>
    <property type="match status" value="1"/>
</dbReference>
<evidence type="ECO:0000256" key="5">
    <source>
        <dbReference type="ARBA" id="ARBA00022692"/>
    </source>
</evidence>
<comment type="subcellular location">
    <subcellularLocation>
        <location evidence="1">Cell membrane</location>
        <topology evidence="1">Multi-pass membrane protein</topology>
    </subcellularLocation>
</comment>
<evidence type="ECO:0000256" key="10">
    <source>
        <dbReference type="ARBA" id="ARBA00023125"/>
    </source>
</evidence>
<dbReference type="PANTHER" id="PTHR22683">
    <property type="entry name" value="SPORULATION PROTEIN RELATED"/>
    <property type="match status" value="1"/>
</dbReference>
<dbReference type="SUPFAM" id="SSF46785">
    <property type="entry name" value="Winged helix' DNA-binding domain"/>
    <property type="match status" value="1"/>
</dbReference>
<evidence type="ECO:0000256" key="3">
    <source>
        <dbReference type="ARBA" id="ARBA00022475"/>
    </source>
</evidence>
<evidence type="ECO:0000256" key="7">
    <source>
        <dbReference type="ARBA" id="ARBA00022829"/>
    </source>
</evidence>
<dbReference type="Pfam" id="PF01580">
    <property type="entry name" value="FtsK_SpoIIIE"/>
    <property type="match status" value="1"/>
</dbReference>
<reference evidence="17 18" key="1">
    <citation type="submission" date="2022-10" db="EMBL/GenBank/DDBJ databases">
        <title>Luteolibacter arcticus strain CCTCC AB 2014275, whole genome shotgun sequencing project.</title>
        <authorList>
            <person name="Zhao G."/>
            <person name="Shen L."/>
        </authorList>
    </citation>
    <scope>NUCLEOTIDE SEQUENCE [LARGE SCALE GENOMIC DNA]</scope>
    <source>
        <strain evidence="17 18">CCTCC AB 2014275</strain>
    </source>
</reference>
<evidence type="ECO:0000256" key="13">
    <source>
        <dbReference type="PROSITE-ProRule" id="PRU00289"/>
    </source>
</evidence>
<dbReference type="InterPro" id="IPR041027">
    <property type="entry name" value="FtsK_alpha"/>
</dbReference>
<feature type="transmembrane region" description="Helical" evidence="15">
    <location>
        <begin position="146"/>
        <end position="167"/>
    </location>
</feature>
<keyword evidence="6 13" id="KW-0547">Nucleotide-binding</keyword>
<dbReference type="Gene3D" id="3.30.980.40">
    <property type="match status" value="1"/>
</dbReference>
<evidence type="ECO:0000313" key="17">
    <source>
        <dbReference type="EMBL" id="MCW1924400.1"/>
    </source>
</evidence>
<evidence type="ECO:0000256" key="12">
    <source>
        <dbReference type="ARBA" id="ARBA00023306"/>
    </source>
</evidence>
<protein>
    <submittedName>
        <fullName evidence="17">DNA translocase FtsK</fullName>
    </submittedName>
</protein>
<evidence type="ECO:0000256" key="9">
    <source>
        <dbReference type="ARBA" id="ARBA00022989"/>
    </source>
</evidence>
<dbReference type="InterPro" id="IPR050206">
    <property type="entry name" value="FtsK/SpoIIIE/SftA"/>
</dbReference>
<keyword evidence="3" id="KW-1003">Cell membrane</keyword>
<evidence type="ECO:0000256" key="4">
    <source>
        <dbReference type="ARBA" id="ARBA00022618"/>
    </source>
</evidence>
<feature type="region of interest" description="Disordered" evidence="14">
    <location>
        <begin position="260"/>
        <end position="281"/>
    </location>
</feature>
<dbReference type="RefSeq" id="WP_264488510.1">
    <property type="nucleotide sequence ID" value="NZ_JAPDDT010000008.1"/>
</dbReference>
<keyword evidence="18" id="KW-1185">Reference proteome</keyword>
<dbReference type="InterPro" id="IPR025199">
    <property type="entry name" value="FtsK_4TM"/>
</dbReference>
<accession>A0ABT3GLK2</accession>
<evidence type="ECO:0000256" key="15">
    <source>
        <dbReference type="SAM" id="Phobius"/>
    </source>
</evidence>
<comment type="similarity">
    <text evidence="2">Belongs to the FtsK/SpoIIIE/SftA family.</text>
</comment>
<name>A0ABT3GLK2_9BACT</name>
<dbReference type="SUPFAM" id="SSF52540">
    <property type="entry name" value="P-loop containing nucleoside triphosphate hydrolases"/>
    <property type="match status" value="1"/>
</dbReference>
<evidence type="ECO:0000256" key="6">
    <source>
        <dbReference type="ARBA" id="ARBA00022741"/>
    </source>
</evidence>
<keyword evidence="5 15" id="KW-0812">Transmembrane</keyword>
<organism evidence="17 18">
    <name type="scientific">Luteolibacter arcticus</name>
    <dbReference type="NCBI Taxonomy" id="1581411"/>
    <lineage>
        <taxon>Bacteria</taxon>
        <taxon>Pseudomonadati</taxon>
        <taxon>Verrucomicrobiota</taxon>
        <taxon>Verrucomicrobiia</taxon>
        <taxon>Verrucomicrobiales</taxon>
        <taxon>Verrucomicrobiaceae</taxon>
        <taxon>Luteolibacter</taxon>
    </lineage>
</organism>
<evidence type="ECO:0000256" key="8">
    <source>
        <dbReference type="ARBA" id="ARBA00022840"/>
    </source>
</evidence>
<dbReference type="Pfam" id="PF09397">
    <property type="entry name" value="FtsK_gamma"/>
    <property type="match status" value="1"/>
</dbReference>
<proteinExistence type="inferred from homology"/>
<feature type="region of interest" description="Disordered" evidence="14">
    <location>
        <begin position="201"/>
        <end position="247"/>
    </location>
</feature>
<evidence type="ECO:0000256" key="11">
    <source>
        <dbReference type="ARBA" id="ARBA00023136"/>
    </source>
</evidence>
<feature type="binding site" evidence="13">
    <location>
        <begin position="446"/>
        <end position="453"/>
    </location>
    <ligand>
        <name>ATP</name>
        <dbReference type="ChEBI" id="CHEBI:30616"/>
    </ligand>
</feature>
<sequence>MPEAPRWSNEVIGIILICAGLLAFLSVISYTPKDLPKWGILEAFAQDRGPGEPRHNFIGIIGALLGFAQVSLFGSAGYIVPVALIWFGVAKLVFDARLWPRTMIGFAVLTLSGAAFMHALKGNSEDFTGPGGVTGYLLGEFVFLRLIGKVGSLILLGGTYLVALILLTGQKPVGFIKGCSRMVGDLVARFRERREQAGFEASKEELRSVERDRERERRRKEREAAKANTPAASLEPEPEPNPQQELPLRETPAPQIIDASQRRLASSKPGDKPFDHKASGHLSLSTAGFEDYDRPGFDLLDPLPEEEAPEANRDELLATQRTIVDTLRAFGIEVTPGDITRGPTITRYEIYPSTGLRVSRISQLEADLARATRAERINILAPIPGKDTVGIELANSQKVSVPLRELLEDPEFSSAKKKIPLALGKDVYGKTVIGDLAAMPHLLVAGATGSGKSVCINSIIASMLFKFGPHELRFIMVDPKVVEMQMYNKLPHLVVPVVTDPKKVVAALKWVVNEMEKRYRVFAKTGVRNFDSFNSRVRPEKTETPAEEVAEETPPWNADEEVDMESIESIASALESGELGPEADEDELPIEEDKVPDRYPYIVVLIDELADLMQTAPADVEMCIARIAQKARAAGIHLIIATQTPRADVVTGIIKANIPCRIAFQVSSQLDSRVILDTKGADKLVGKGDMLYLPPGSAKLERSQGAFVSDEEVERLVNHCAAQAEPNFEVDIQRSIDSGGDDGDDEDDISPADEELIMKCIDVARQEQKCSTSLLQRRLRLGYTRAARMVDILEARGVVGPGDGAKPREVYLK</sequence>
<feature type="compositionally biased region" description="Basic and acidic residues" evidence="14">
    <location>
        <begin position="269"/>
        <end position="278"/>
    </location>
</feature>
<dbReference type="Gene3D" id="1.10.10.10">
    <property type="entry name" value="Winged helix-like DNA-binding domain superfamily/Winged helix DNA-binding domain"/>
    <property type="match status" value="1"/>
</dbReference>